<feature type="site" description="Catalytically relevant" evidence="6">
    <location>
        <position position="108"/>
    </location>
</feature>
<dbReference type="PIRSF" id="PIRSF004692">
    <property type="entry name" value="KdsD_KpsF"/>
    <property type="match status" value="1"/>
</dbReference>
<dbReference type="PANTHER" id="PTHR42745">
    <property type="match status" value="1"/>
</dbReference>
<reference evidence="10 11" key="1">
    <citation type="journal article" date="2018" name="Microbiome">
        <title>Fine metagenomic profile of the Mediterranean stratified and mixed water columns revealed by assembly and recruitment.</title>
        <authorList>
            <person name="Haro-Moreno J.M."/>
            <person name="Lopez-Perez M."/>
            <person name="De La Torre J.R."/>
            <person name="Picazo A."/>
            <person name="Camacho A."/>
            <person name="Rodriguez-Valera F."/>
        </authorList>
    </citation>
    <scope>NUCLEOTIDE SEQUENCE [LARGE SCALE GENOMIC DNA]</scope>
    <source>
        <strain evidence="10">MED-G57</strain>
    </source>
</reference>
<dbReference type="InterPro" id="IPR004800">
    <property type="entry name" value="KdsD/KpsF-type"/>
</dbReference>
<keyword evidence="10" id="KW-0413">Isomerase</keyword>
<organism evidence="10 11">
    <name type="scientific">PS1 clade bacterium</name>
    <dbReference type="NCBI Taxonomy" id="2175152"/>
    <lineage>
        <taxon>Bacteria</taxon>
        <taxon>Pseudomonadati</taxon>
        <taxon>Pseudomonadota</taxon>
        <taxon>Alphaproteobacteria</taxon>
        <taxon>PS1 clade</taxon>
    </lineage>
</organism>
<name>A0A368DKU7_9PROT</name>
<feature type="site" description="Catalytically relevant" evidence="6">
    <location>
        <position position="56"/>
    </location>
</feature>
<evidence type="ECO:0000313" key="10">
    <source>
        <dbReference type="EMBL" id="RCL71815.1"/>
    </source>
</evidence>
<dbReference type="SMART" id="SM00116">
    <property type="entry name" value="CBS"/>
    <property type="match status" value="2"/>
</dbReference>
<evidence type="ECO:0000256" key="4">
    <source>
        <dbReference type="PIRNR" id="PIRNR004692"/>
    </source>
</evidence>
<feature type="site" description="Catalytically relevant" evidence="6">
    <location>
        <position position="149"/>
    </location>
</feature>
<accession>A0A368DKU7</accession>
<evidence type="ECO:0000256" key="3">
    <source>
        <dbReference type="ARBA" id="ARBA00023122"/>
    </source>
</evidence>
<evidence type="ECO:0000259" key="8">
    <source>
        <dbReference type="PROSITE" id="PS51371"/>
    </source>
</evidence>
<dbReference type="Pfam" id="PF01380">
    <property type="entry name" value="SIS"/>
    <property type="match status" value="1"/>
</dbReference>
<dbReference type="CDD" id="cd05014">
    <property type="entry name" value="SIS_Kpsf"/>
    <property type="match status" value="1"/>
</dbReference>
<evidence type="ECO:0000256" key="6">
    <source>
        <dbReference type="PIRSR" id="PIRSR004692-3"/>
    </source>
</evidence>
<comment type="caution">
    <text evidence="10">The sequence shown here is derived from an EMBL/GenBank/DDBJ whole genome shotgun (WGS) entry which is preliminary data.</text>
</comment>
<evidence type="ECO:0000256" key="5">
    <source>
        <dbReference type="PIRSR" id="PIRSR004692-2"/>
    </source>
</evidence>
<dbReference type="GO" id="GO:1901135">
    <property type="term" value="P:carbohydrate derivative metabolic process"/>
    <property type="evidence" value="ECO:0007669"/>
    <property type="project" value="InterPro"/>
</dbReference>
<dbReference type="InterPro" id="IPR046342">
    <property type="entry name" value="CBS_dom_sf"/>
</dbReference>
<dbReference type="InterPro" id="IPR050986">
    <property type="entry name" value="GutQ/KpsF_isomerases"/>
</dbReference>
<dbReference type="InterPro" id="IPR000644">
    <property type="entry name" value="CBS_dom"/>
</dbReference>
<keyword evidence="5" id="KW-0479">Metal-binding</keyword>
<protein>
    <submittedName>
        <fullName evidence="10">KpsF/GutQ family sugar-phosphate isomerase</fullName>
    </submittedName>
</protein>
<feature type="binding site" evidence="5">
    <location>
        <position position="79"/>
    </location>
    <ligand>
        <name>Zn(2+)</name>
        <dbReference type="ChEBI" id="CHEBI:29105"/>
    </ligand>
</feature>
<keyword evidence="5" id="KW-0862">Zinc</keyword>
<dbReference type="Gene3D" id="3.40.50.10490">
    <property type="entry name" value="Glucose-6-phosphate isomerase like protein, domain 1"/>
    <property type="match status" value="1"/>
</dbReference>
<feature type="site" description="Catalytically relevant" evidence="6">
    <location>
        <position position="190"/>
    </location>
</feature>
<dbReference type="EMBL" id="QOQD01000021">
    <property type="protein sequence ID" value="RCL71815.1"/>
    <property type="molecule type" value="Genomic_DNA"/>
</dbReference>
<dbReference type="Gene3D" id="3.10.580.10">
    <property type="entry name" value="CBS-domain"/>
    <property type="match status" value="1"/>
</dbReference>
<feature type="domain" description="CBS" evidence="8">
    <location>
        <begin position="206"/>
        <end position="265"/>
    </location>
</feature>
<dbReference type="PROSITE" id="PS51464">
    <property type="entry name" value="SIS"/>
    <property type="match status" value="1"/>
</dbReference>
<evidence type="ECO:0000256" key="2">
    <source>
        <dbReference type="ARBA" id="ARBA00022737"/>
    </source>
</evidence>
<keyword evidence="2" id="KW-0677">Repeat</keyword>
<comment type="similarity">
    <text evidence="1 4">Belongs to the SIS family. GutQ/KpsF subfamily.</text>
</comment>
<dbReference type="InterPro" id="IPR035474">
    <property type="entry name" value="SIS_Kpsf"/>
</dbReference>
<keyword evidence="3 7" id="KW-0129">CBS domain</keyword>
<dbReference type="SUPFAM" id="SSF53697">
    <property type="entry name" value="SIS domain"/>
    <property type="match status" value="1"/>
</dbReference>
<dbReference type="PROSITE" id="PS51371">
    <property type="entry name" value="CBS"/>
    <property type="match status" value="2"/>
</dbReference>
<dbReference type="Pfam" id="PF00571">
    <property type="entry name" value="CBS"/>
    <property type="match status" value="2"/>
</dbReference>
<proteinExistence type="inferred from homology"/>
<dbReference type="AlphaFoldDB" id="A0A368DKU7"/>
<dbReference type="GO" id="GO:0097367">
    <property type="term" value="F:carbohydrate derivative binding"/>
    <property type="evidence" value="ECO:0007669"/>
    <property type="project" value="InterPro"/>
</dbReference>
<gene>
    <name evidence="10" type="ORF">DBW71_06275</name>
</gene>
<evidence type="ECO:0000256" key="1">
    <source>
        <dbReference type="ARBA" id="ARBA00008165"/>
    </source>
</evidence>
<dbReference type="Proteomes" id="UP000253570">
    <property type="component" value="Unassembled WGS sequence"/>
</dbReference>
<dbReference type="GO" id="GO:0016853">
    <property type="term" value="F:isomerase activity"/>
    <property type="evidence" value="ECO:0007669"/>
    <property type="project" value="UniProtKB-KW"/>
</dbReference>
<dbReference type="GO" id="GO:0005975">
    <property type="term" value="P:carbohydrate metabolic process"/>
    <property type="evidence" value="ECO:0007669"/>
    <property type="project" value="InterPro"/>
</dbReference>
<feature type="domain" description="CBS" evidence="8">
    <location>
        <begin position="271"/>
        <end position="322"/>
    </location>
</feature>
<dbReference type="CDD" id="cd04604">
    <property type="entry name" value="CBS_pair_SIS_assoc"/>
    <property type="match status" value="1"/>
</dbReference>
<dbReference type="InterPro" id="IPR001347">
    <property type="entry name" value="SIS_dom"/>
</dbReference>
<feature type="domain" description="SIS" evidence="9">
    <location>
        <begin position="38"/>
        <end position="181"/>
    </location>
</feature>
<evidence type="ECO:0000313" key="11">
    <source>
        <dbReference type="Proteomes" id="UP000253570"/>
    </source>
</evidence>
<evidence type="ECO:0000259" key="9">
    <source>
        <dbReference type="PROSITE" id="PS51464"/>
    </source>
</evidence>
<sequence>MNKTLKNLLKDVIKIEINGIKSISDSLEKALGADLLNTIEKIKSIKGNVIFCGLGKSGHIANKISATMTSTGTPSIFLHASEANHGDLGIIRKDDLLFLISNSGETNELKNIITYAKNNQVEVISLTSNEKSFISTNSNLSITLPIHQEAYQNSLAPMTSTTMQLVIGDLIAAGLMHVKNFTEKEFKSLHPSGRIGARLLNISEVMHKGDSIPLANEMISIDEAIIIMTQKRFGCLGIIDPQGNIIGIITDGDLRRSLSANIIKMPAAKIMTENPITIDEDSSIMDAISIMNTKKITCLFIVNENKPIGIVHLHDLIKISAT</sequence>
<dbReference type="InterPro" id="IPR046348">
    <property type="entry name" value="SIS_dom_sf"/>
</dbReference>
<dbReference type="PANTHER" id="PTHR42745:SF1">
    <property type="entry name" value="ARABINOSE 5-PHOSPHATE ISOMERASE KDSD"/>
    <property type="match status" value="1"/>
</dbReference>
<evidence type="ECO:0000256" key="7">
    <source>
        <dbReference type="PROSITE-ProRule" id="PRU00703"/>
    </source>
</evidence>
<dbReference type="NCBIfam" id="TIGR00393">
    <property type="entry name" value="kpsF"/>
    <property type="match status" value="1"/>
</dbReference>
<dbReference type="GO" id="GO:0046872">
    <property type="term" value="F:metal ion binding"/>
    <property type="evidence" value="ECO:0007669"/>
    <property type="project" value="UniProtKB-KW"/>
</dbReference>